<keyword evidence="3" id="KW-0325">Glycoprotein</keyword>
<dbReference type="InterPro" id="IPR010255">
    <property type="entry name" value="Haem_peroxidase_sf"/>
</dbReference>
<dbReference type="Proteomes" id="UP000663864">
    <property type="component" value="Unassembled WGS sequence"/>
</dbReference>
<dbReference type="PANTHER" id="PTHR11475:SF4">
    <property type="entry name" value="CHORION PEROXIDASE"/>
    <property type="match status" value="1"/>
</dbReference>
<keyword evidence="2" id="KW-0964">Secreted</keyword>
<gene>
    <name evidence="4" type="ORF">ZHD862_LOCUS17294</name>
</gene>
<dbReference type="Gene3D" id="1.10.640.10">
    <property type="entry name" value="Haem peroxidase domain superfamily, animal type"/>
    <property type="match status" value="2"/>
</dbReference>
<protein>
    <submittedName>
        <fullName evidence="4">Uncharacterized protein</fullName>
    </submittedName>
</protein>
<dbReference type="Pfam" id="PF03098">
    <property type="entry name" value="An_peroxidase"/>
    <property type="match status" value="1"/>
</dbReference>
<dbReference type="EMBL" id="CAJNOT010000852">
    <property type="protein sequence ID" value="CAF1095121.1"/>
    <property type="molecule type" value="Genomic_DNA"/>
</dbReference>
<organism evidence="4 5">
    <name type="scientific">Rotaria sordida</name>
    <dbReference type="NCBI Taxonomy" id="392033"/>
    <lineage>
        <taxon>Eukaryota</taxon>
        <taxon>Metazoa</taxon>
        <taxon>Spiralia</taxon>
        <taxon>Gnathifera</taxon>
        <taxon>Rotifera</taxon>
        <taxon>Eurotatoria</taxon>
        <taxon>Bdelloidea</taxon>
        <taxon>Philodinida</taxon>
        <taxon>Philodinidae</taxon>
        <taxon>Rotaria</taxon>
    </lineage>
</organism>
<dbReference type="GO" id="GO:0005576">
    <property type="term" value="C:extracellular region"/>
    <property type="evidence" value="ECO:0007669"/>
    <property type="project" value="UniProtKB-SubCell"/>
</dbReference>
<reference evidence="4" key="1">
    <citation type="submission" date="2021-02" db="EMBL/GenBank/DDBJ databases">
        <authorList>
            <person name="Nowell W R."/>
        </authorList>
    </citation>
    <scope>NUCLEOTIDE SEQUENCE</scope>
</reference>
<sequence length="223" mass="26264">MLLNTRYIRFFTSFAQFINYDLSSTANGKDDEDAKEQINQTNPYLDASMICGNNKNKVDELQTFKNRLLTDATILNEFTIDTYNFSYALINDFVHRSNNQHRMIKELPLSHVIFRSIETFNQQIGGIDTLMFRYLPALSGKFDSMLNDVLRNHLFEAKKSNHACRLKKEKYIELYEKYKPEYDHLSTLERVLGRTYDDLDHEQQGRLTVSHTAIQMIQQYYGK</sequence>
<dbReference type="GO" id="GO:0004601">
    <property type="term" value="F:peroxidase activity"/>
    <property type="evidence" value="ECO:0007669"/>
    <property type="project" value="InterPro"/>
</dbReference>
<dbReference type="GO" id="GO:0020037">
    <property type="term" value="F:heme binding"/>
    <property type="evidence" value="ECO:0007669"/>
    <property type="project" value="InterPro"/>
</dbReference>
<accession>A0A814NUI5</accession>
<comment type="subcellular location">
    <subcellularLocation>
        <location evidence="1">Secreted</location>
    </subcellularLocation>
</comment>
<evidence type="ECO:0000313" key="4">
    <source>
        <dbReference type="EMBL" id="CAF1095121.1"/>
    </source>
</evidence>
<dbReference type="InterPro" id="IPR019791">
    <property type="entry name" value="Haem_peroxidase_animal"/>
</dbReference>
<dbReference type="AlphaFoldDB" id="A0A814NUI5"/>
<evidence type="ECO:0000256" key="1">
    <source>
        <dbReference type="ARBA" id="ARBA00004613"/>
    </source>
</evidence>
<evidence type="ECO:0000313" key="5">
    <source>
        <dbReference type="Proteomes" id="UP000663864"/>
    </source>
</evidence>
<comment type="caution">
    <text evidence="4">The sequence shown here is derived from an EMBL/GenBank/DDBJ whole genome shotgun (WGS) entry which is preliminary data.</text>
</comment>
<proteinExistence type="predicted"/>
<dbReference type="GO" id="GO:0006979">
    <property type="term" value="P:response to oxidative stress"/>
    <property type="evidence" value="ECO:0007669"/>
    <property type="project" value="InterPro"/>
</dbReference>
<evidence type="ECO:0000256" key="2">
    <source>
        <dbReference type="ARBA" id="ARBA00022525"/>
    </source>
</evidence>
<dbReference type="InterPro" id="IPR037120">
    <property type="entry name" value="Haem_peroxidase_sf_animal"/>
</dbReference>
<dbReference type="SUPFAM" id="SSF48113">
    <property type="entry name" value="Heme-dependent peroxidases"/>
    <property type="match status" value="1"/>
</dbReference>
<name>A0A814NUI5_9BILA</name>
<dbReference type="PANTHER" id="PTHR11475">
    <property type="entry name" value="OXIDASE/PEROXIDASE"/>
    <property type="match status" value="1"/>
</dbReference>
<evidence type="ECO:0000256" key="3">
    <source>
        <dbReference type="ARBA" id="ARBA00023180"/>
    </source>
</evidence>